<dbReference type="InterPro" id="IPR010684">
    <property type="entry name" value="RNA_pol_II_trans_fac_SIII_A"/>
</dbReference>
<evidence type="ECO:0000256" key="1">
    <source>
        <dbReference type="ARBA" id="ARBA00021346"/>
    </source>
</evidence>
<evidence type="ECO:0000259" key="3">
    <source>
        <dbReference type="PROSITE" id="PS50181"/>
    </source>
</evidence>
<dbReference type="InterPro" id="IPR001810">
    <property type="entry name" value="F-box_dom"/>
</dbReference>
<feature type="region of interest" description="Disordered" evidence="2">
    <location>
        <begin position="18"/>
        <end position="50"/>
    </location>
</feature>
<dbReference type="EMBL" id="CAJVPP010000540">
    <property type="protein sequence ID" value="CAG8491709.1"/>
    <property type="molecule type" value="Genomic_DNA"/>
</dbReference>
<comment type="caution">
    <text evidence="4">The sequence shown here is derived from an EMBL/GenBank/DDBJ whole genome shotgun (WGS) entry which is preliminary data.</text>
</comment>
<keyword evidence="5" id="KW-1185">Reference proteome</keyword>
<accession>A0A9N8ZEE0</accession>
<dbReference type="AlphaFoldDB" id="A0A9N8ZEE0"/>
<reference evidence="4" key="1">
    <citation type="submission" date="2021-06" db="EMBL/GenBank/DDBJ databases">
        <authorList>
            <person name="Kallberg Y."/>
            <person name="Tangrot J."/>
            <person name="Rosling A."/>
        </authorList>
    </citation>
    <scope>NUCLEOTIDE SEQUENCE</scope>
    <source>
        <strain evidence="4">87-6 pot B 2015</strain>
    </source>
</reference>
<feature type="compositionally biased region" description="Polar residues" evidence="2">
    <location>
        <begin position="463"/>
        <end position="472"/>
    </location>
</feature>
<name>A0A9N8ZEE0_FUNMO</name>
<dbReference type="PANTHER" id="PTHR15141:SF76">
    <property type="entry name" value="TRANSCRIPTION ELONGATION FACTOR B POLYPEPTIDE 3"/>
    <property type="match status" value="1"/>
</dbReference>
<feature type="domain" description="F-box" evidence="3">
    <location>
        <begin position="355"/>
        <end position="399"/>
    </location>
</feature>
<dbReference type="Proteomes" id="UP000789375">
    <property type="component" value="Unassembled WGS sequence"/>
</dbReference>
<dbReference type="GO" id="GO:0070449">
    <property type="term" value="C:elongin complex"/>
    <property type="evidence" value="ECO:0007669"/>
    <property type="project" value="InterPro"/>
</dbReference>
<dbReference type="Gene3D" id="6.10.250.3180">
    <property type="match status" value="1"/>
</dbReference>
<feature type="compositionally biased region" description="Polar residues" evidence="2">
    <location>
        <begin position="37"/>
        <end position="50"/>
    </location>
</feature>
<evidence type="ECO:0000313" key="5">
    <source>
        <dbReference type="Proteomes" id="UP000789375"/>
    </source>
</evidence>
<proteinExistence type="predicted"/>
<evidence type="ECO:0000313" key="4">
    <source>
        <dbReference type="EMBL" id="CAG8491709.1"/>
    </source>
</evidence>
<dbReference type="PANTHER" id="PTHR15141">
    <property type="entry name" value="TRANSCRIPTION ELONGATION FACTOR B POLYPEPTIDE 3"/>
    <property type="match status" value="1"/>
</dbReference>
<sequence>MREHEEKSKRIVQKFLENLNNRSKNKQRSISTPPPAQLTSIQSAGTTSTSQTVAPVVQSNKEFINSTMIQSTSVQSTRTITTQKTKLSQNTKNRTLPSQTSAKVSFPDFSHSTDVFPLTIAMDTMDHTHVQYAKNKEPLKFYKTKNMREREEKSKKAVQTFWENLNNRKKSQINENTNTSQSSFKVPSEVFDSSVSQTSSIQSKMKETSIRSTDQVNRVVTSWKGKTVDPSNKETLLSLESTNKIQTQSFRRANENVATTVAFTGYNQPLTKVLNKRKYSEDGEINNDKFIKLIVPTTRIQRESSMKVNLPSMPVPRIYNNNHIHSIASLGSKNSGVKSLVQLCTMTLVSNKHRLYHLGNTPYHLLESILKFCTDEELRQLEEVNPRLIDEDMELWKRFLQQKLPGRQLPSDPKIYRKIYLEKKERIIGKLKKAMAEEKAKKEARQVKMLSVAPREPKRKTSDSLSDYYNIK</sequence>
<feature type="region of interest" description="Disordered" evidence="2">
    <location>
        <begin position="441"/>
        <end position="472"/>
    </location>
</feature>
<dbReference type="Pfam" id="PF06881">
    <property type="entry name" value="Elongin_A"/>
    <property type="match status" value="1"/>
</dbReference>
<evidence type="ECO:0000256" key="2">
    <source>
        <dbReference type="SAM" id="MobiDB-lite"/>
    </source>
</evidence>
<feature type="region of interest" description="Disordered" evidence="2">
    <location>
        <begin position="80"/>
        <end position="102"/>
    </location>
</feature>
<protein>
    <recommendedName>
        <fullName evidence="1">Elongin-A</fullName>
    </recommendedName>
</protein>
<dbReference type="PROSITE" id="PS50181">
    <property type="entry name" value="FBOX"/>
    <property type="match status" value="1"/>
</dbReference>
<dbReference type="GO" id="GO:0006368">
    <property type="term" value="P:transcription elongation by RNA polymerase II"/>
    <property type="evidence" value="ECO:0007669"/>
    <property type="project" value="InterPro"/>
</dbReference>
<dbReference type="InterPro" id="IPR051870">
    <property type="entry name" value="Elongin-A_domain"/>
</dbReference>
<gene>
    <name evidence="4" type="ORF">FMOSSE_LOCUS3571</name>
</gene>
<organism evidence="4 5">
    <name type="scientific">Funneliformis mosseae</name>
    <name type="common">Endomycorrhizal fungus</name>
    <name type="synonym">Glomus mosseae</name>
    <dbReference type="NCBI Taxonomy" id="27381"/>
    <lineage>
        <taxon>Eukaryota</taxon>
        <taxon>Fungi</taxon>
        <taxon>Fungi incertae sedis</taxon>
        <taxon>Mucoromycota</taxon>
        <taxon>Glomeromycotina</taxon>
        <taxon>Glomeromycetes</taxon>
        <taxon>Glomerales</taxon>
        <taxon>Glomeraceae</taxon>
        <taxon>Funneliformis</taxon>
    </lineage>
</organism>